<evidence type="ECO:0000256" key="4">
    <source>
        <dbReference type="ARBA" id="ARBA00023014"/>
    </source>
</evidence>
<keyword evidence="3" id="KW-0408">Iron</keyword>
<keyword evidence="2" id="KW-0560">Oxidoreductase</keyword>
<evidence type="ECO:0000313" key="6">
    <source>
        <dbReference type="EMBL" id="CBX28596.1"/>
    </source>
</evidence>
<dbReference type="GO" id="GO:0051536">
    <property type="term" value="F:iron-sulfur cluster binding"/>
    <property type="evidence" value="ECO:0007669"/>
    <property type="project" value="UniProtKB-KW"/>
</dbReference>
<dbReference type="InterPro" id="IPR003813">
    <property type="entry name" value="MvhD/FlpD"/>
</dbReference>
<gene>
    <name evidence="6" type="ORF">N47_G39200</name>
</gene>
<keyword evidence="4" id="KW-0411">Iron-sulfur</keyword>
<reference evidence="6" key="1">
    <citation type="journal article" date="2011" name="Environ. Microbiol.">
        <title>Genomic insights into the metabolic potential of the polycyclic aromatic hydrocarbon degrading sulfate-reducing Deltaproteobacterium N47.</title>
        <authorList>
            <person name="Bergmann F."/>
            <person name="Selesi D."/>
            <person name="Weinmaier T."/>
            <person name="Tischler P."/>
            <person name="Rattei T."/>
            <person name="Meckenstock R.U."/>
        </authorList>
    </citation>
    <scope>NUCLEOTIDE SEQUENCE</scope>
</reference>
<accession>E1YDF2</accession>
<evidence type="ECO:0000256" key="3">
    <source>
        <dbReference type="ARBA" id="ARBA00023004"/>
    </source>
</evidence>
<evidence type="ECO:0000259" key="5">
    <source>
        <dbReference type="Pfam" id="PF02662"/>
    </source>
</evidence>
<name>E1YDF2_9BACT</name>
<evidence type="ECO:0000256" key="2">
    <source>
        <dbReference type="ARBA" id="ARBA00023002"/>
    </source>
</evidence>
<proteinExistence type="predicted"/>
<organism evidence="6">
    <name type="scientific">uncultured Desulfobacterium sp</name>
    <dbReference type="NCBI Taxonomy" id="201089"/>
    <lineage>
        <taxon>Bacteria</taxon>
        <taxon>Pseudomonadati</taxon>
        <taxon>Thermodesulfobacteriota</taxon>
        <taxon>Desulfobacteria</taxon>
        <taxon>Desulfobacterales</taxon>
        <taxon>Desulfobacteriaceae</taxon>
        <taxon>Desulfobacterium</taxon>
        <taxon>environmental samples</taxon>
    </lineage>
</organism>
<keyword evidence="1" id="KW-0479">Metal-binding</keyword>
<dbReference type="AlphaFoldDB" id="E1YDF2"/>
<dbReference type="EMBL" id="FR695868">
    <property type="protein sequence ID" value="CBX28596.1"/>
    <property type="molecule type" value="Genomic_DNA"/>
</dbReference>
<dbReference type="GO" id="GO:0046872">
    <property type="term" value="F:metal ion binding"/>
    <property type="evidence" value="ECO:0007669"/>
    <property type="project" value="UniProtKB-KW"/>
</dbReference>
<dbReference type="GO" id="GO:0016491">
    <property type="term" value="F:oxidoreductase activity"/>
    <property type="evidence" value="ECO:0007669"/>
    <property type="project" value="UniProtKB-KW"/>
</dbReference>
<evidence type="ECO:0000256" key="1">
    <source>
        <dbReference type="ARBA" id="ARBA00022723"/>
    </source>
</evidence>
<sequence>MTGKDGGVMEKFEPVVVAFCCHYCAYTAADMAGSLRLCYPANVKIVRVPCSGKVDTIHILKAFEGGADGVYVAGCMEGDCHFKNGNVRAAKRVRYIQKLLDDIGIGGQRLEMVNLSAGMGERFAEIARQITEKIRKLGPNPIRNLTGPLSEAAVQISKELQLQ</sequence>
<feature type="domain" description="F420-non-reducing hydrogenase iron-sulfur subunit D" evidence="5">
    <location>
        <begin position="16"/>
        <end position="138"/>
    </location>
</feature>
<protein>
    <submittedName>
        <fullName evidence="6">F420-non-reducing hydrogenase vhu iron-sulfur subunit D</fullName>
    </submittedName>
</protein>
<dbReference type="Pfam" id="PF02662">
    <property type="entry name" value="FlpD"/>
    <property type="match status" value="1"/>
</dbReference>